<dbReference type="AlphaFoldDB" id="K5XC12"/>
<dbReference type="GeneID" id="18823621"/>
<accession>K5XC12</accession>
<name>K5XC12_AGABU</name>
<dbReference type="KEGG" id="abp:AGABI1DRAFT112377"/>
<sequence length="67" mass="7788">MMYHERLDAKNLGLNISVKTLVTRRIELTALLGQKRTRKYSAAVEQKPKDRCPFSDIYCEHVNRALP</sequence>
<organism evidence="1 2">
    <name type="scientific">Agaricus bisporus var. burnettii (strain JB137-S8 / ATCC MYA-4627 / FGSC 10392)</name>
    <name type="common">White button mushroom</name>
    <dbReference type="NCBI Taxonomy" id="597362"/>
    <lineage>
        <taxon>Eukaryota</taxon>
        <taxon>Fungi</taxon>
        <taxon>Dikarya</taxon>
        <taxon>Basidiomycota</taxon>
        <taxon>Agaricomycotina</taxon>
        <taxon>Agaricomycetes</taxon>
        <taxon>Agaricomycetidae</taxon>
        <taxon>Agaricales</taxon>
        <taxon>Agaricineae</taxon>
        <taxon>Agaricaceae</taxon>
        <taxon>Agaricus</taxon>
    </lineage>
</organism>
<dbReference type="EMBL" id="JH971388">
    <property type="protein sequence ID" value="EKM80612.1"/>
    <property type="molecule type" value="Genomic_DNA"/>
</dbReference>
<gene>
    <name evidence="1" type="ORF">AGABI1DRAFT_112377</name>
</gene>
<dbReference type="InParanoid" id="K5XC12"/>
<dbReference type="RefSeq" id="XP_007328268.1">
    <property type="nucleotide sequence ID" value="XM_007328206.1"/>
</dbReference>
<evidence type="ECO:0000313" key="2">
    <source>
        <dbReference type="Proteomes" id="UP000008493"/>
    </source>
</evidence>
<reference evidence="2" key="1">
    <citation type="journal article" date="2012" name="Proc. Natl. Acad. Sci. U.S.A.">
        <title>Genome sequence of the button mushroom Agaricus bisporus reveals mechanisms governing adaptation to a humic-rich ecological niche.</title>
        <authorList>
            <person name="Morin E."/>
            <person name="Kohler A."/>
            <person name="Baker A.R."/>
            <person name="Foulongne-Oriol M."/>
            <person name="Lombard V."/>
            <person name="Nagy L.G."/>
            <person name="Ohm R.A."/>
            <person name="Patyshakuliyeva A."/>
            <person name="Brun A."/>
            <person name="Aerts A.L."/>
            <person name="Bailey A.M."/>
            <person name="Billette C."/>
            <person name="Coutinho P.M."/>
            <person name="Deakin G."/>
            <person name="Doddapaneni H."/>
            <person name="Floudas D."/>
            <person name="Grimwood J."/>
            <person name="Hilden K."/>
            <person name="Kuees U."/>
            <person name="LaButti K.M."/>
            <person name="Lapidus A."/>
            <person name="Lindquist E.A."/>
            <person name="Lucas S.M."/>
            <person name="Murat C."/>
            <person name="Riley R.W."/>
            <person name="Salamov A.A."/>
            <person name="Schmutz J."/>
            <person name="Subramanian V."/>
            <person name="Woesten H.A.B."/>
            <person name="Xu J."/>
            <person name="Eastwood D.C."/>
            <person name="Foster G.D."/>
            <person name="Sonnenberg A.S."/>
            <person name="Cullen D."/>
            <person name="de Vries R.P."/>
            <person name="Lundell T."/>
            <person name="Hibbett D.S."/>
            <person name="Henrissat B."/>
            <person name="Burton K.S."/>
            <person name="Kerrigan R.W."/>
            <person name="Challen M.P."/>
            <person name="Grigoriev I.V."/>
            <person name="Martin F."/>
        </authorList>
    </citation>
    <scope>NUCLEOTIDE SEQUENCE [LARGE SCALE GENOMIC DNA]</scope>
    <source>
        <strain evidence="2">JB137-S8 / ATCC MYA-4627 / FGSC 10392</strain>
    </source>
</reference>
<protein>
    <submittedName>
        <fullName evidence="1">Uncharacterized protein</fullName>
    </submittedName>
</protein>
<evidence type="ECO:0000313" key="1">
    <source>
        <dbReference type="EMBL" id="EKM80612.1"/>
    </source>
</evidence>
<dbReference type="Proteomes" id="UP000008493">
    <property type="component" value="Unassembled WGS sequence"/>
</dbReference>
<proteinExistence type="predicted"/>
<dbReference type="HOGENOM" id="CLU_2811780_0_0_1"/>
<keyword evidence="2" id="KW-1185">Reference proteome</keyword>